<proteinExistence type="inferred from homology"/>
<dbReference type="InterPro" id="IPR029177">
    <property type="entry name" value="INF_lambda"/>
</dbReference>
<dbReference type="PANTHER" id="PTHR31943:SF1">
    <property type="entry name" value="INTERFERON LAMBDA-2-RELATED"/>
    <property type="match status" value="1"/>
</dbReference>
<evidence type="ECO:0000256" key="2">
    <source>
        <dbReference type="ARBA" id="ARBA00008717"/>
    </source>
</evidence>
<sequence length="205" mass="22373">MCLSLSSLLSLVLVLGVSLGASLPHDVPRNGCRLSKYQNIAPEEKKAVDKMRQEFVSIAGDRGLRANSHPQMSDRVLLVAAELNLTTAMLELPAVPSFAQVRRRPLQFFRQAREDVLGCVSVDPSQQPSGRLRHWLHKLQAAVHTSTACLRATTILHALHSLSIIYIVAESPPPFPEQCEGTVKKGNLLEMPRQKCGGLAIPGSV</sequence>
<dbReference type="Proteomes" id="UP000694410">
    <property type="component" value="Unplaced"/>
</dbReference>
<evidence type="ECO:0000256" key="6">
    <source>
        <dbReference type="ARBA" id="ARBA00023118"/>
    </source>
</evidence>
<dbReference type="Pfam" id="PF15177">
    <property type="entry name" value="IL28A"/>
    <property type="match status" value="1"/>
</dbReference>
<evidence type="ECO:0000256" key="4">
    <source>
        <dbReference type="ARBA" id="ARBA00022525"/>
    </source>
</evidence>
<dbReference type="PANTHER" id="PTHR31943">
    <property type="entry name" value="INTERLEUKIN-28 AND 29"/>
    <property type="match status" value="1"/>
</dbReference>
<keyword evidence="4" id="KW-0964">Secreted</keyword>
<feature type="chain" id="PRO_5034836566" evidence="7">
    <location>
        <begin position="21"/>
        <end position="205"/>
    </location>
</feature>
<protein>
    <submittedName>
        <fullName evidence="8">Uncharacterized protein</fullName>
    </submittedName>
</protein>
<evidence type="ECO:0000256" key="1">
    <source>
        <dbReference type="ARBA" id="ARBA00004613"/>
    </source>
</evidence>
<comment type="subcellular location">
    <subcellularLocation>
        <location evidence="1">Secreted</location>
    </subcellularLocation>
</comment>
<name>A0A8C0TYZ1_CYACU</name>
<reference evidence="8" key="1">
    <citation type="submission" date="2025-08" db="UniProtKB">
        <authorList>
            <consortium name="Ensembl"/>
        </authorList>
    </citation>
    <scope>IDENTIFICATION</scope>
</reference>
<dbReference type="Gene3D" id="1.20.1250.60">
    <property type="entry name" value="Interferon lambda"/>
    <property type="match status" value="1"/>
</dbReference>
<evidence type="ECO:0000313" key="9">
    <source>
        <dbReference type="Proteomes" id="UP000694410"/>
    </source>
</evidence>
<evidence type="ECO:0000313" key="8">
    <source>
        <dbReference type="Ensembl" id="ENSCCEP00000001135.1"/>
    </source>
</evidence>
<dbReference type="InterPro" id="IPR038326">
    <property type="entry name" value="IFN-lambda_sf"/>
</dbReference>
<dbReference type="GO" id="GO:0045087">
    <property type="term" value="P:innate immune response"/>
    <property type="evidence" value="ECO:0007669"/>
    <property type="project" value="TreeGrafter"/>
</dbReference>
<dbReference type="GO" id="GO:0050778">
    <property type="term" value="P:positive regulation of immune response"/>
    <property type="evidence" value="ECO:0007669"/>
    <property type="project" value="InterPro"/>
</dbReference>
<evidence type="ECO:0000256" key="7">
    <source>
        <dbReference type="SAM" id="SignalP"/>
    </source>
</evidence>
<dbReference type="GO" id="GO:0007259">
    <property type="term" value="P:cell surface receptor signaling pathway via JAK-STAT"/>
    <property type="evidence" value="ECO:0007669"/>
    <property type="project" value="InterPro"/>
</dbReference>
<evidence type="ECO:0000256" key="3">
    <source>
        <dbReference type="ARBA" id="ARBA00022514"/>
    </source>
</evidence>
<reference evidence="8" key="2">
    <citation type="submission" date="2025-09" db="UniProtKB">
        <authorList>
            <consortium name="Ensembl"/>
        </authorList>
    </citation>
    <scope>IDENTIFICATION</scope>
</reference>
<organism evidence="8 9">
    <name type="scientific">Cyanistes caeruleus</name>
    <name type="common">Eurasian blue tit</name>
    <name type="synonym">Parus caeruleus</name>
    <dbReference type="NCBI Taxonomy" id="156563"/>
    <lineage>
        <taxon>Eukaryota</taxon>
        <taxon>Metazoa</taxon>
        <taxon>Chordata</taxon>
        <taxon>Craniata</taxon>
        <taxon>Vertebrata</taxon>
        <taxon>Euteleostomi</taxon>
        <taxon>Archelosauria</taxon>
        <taxon>Archosauria</taxon>
        <taxon>Dinosauria</taxon>
        <taxon>Saurischia</taxon>
        <taxon>Theropoda</taxon>
        <taxon>Coelurosauria</taxon>
        <taxon>Aves</taxon>
        <taxon>Neognathae</taxon>
        <taxon>Neoaves</taxon>
        <taxon>Telluraves</taxon>
        <taxon>Australaves</taxon>
        <taxon>Passeriformes</taxon>
        <taxon>Paridae</taxon>
        <taxon>Cyanistes</taxon>
    </lineage>
</organism>
<dbReference type="GO" id="GO:0005615">
    <property type="term" value="C:extracellular space"/>
    <property type="evidence" value="ECO:0007669"/>
    <property type="project" value="UniProtKB-KW"/>
</dbReference>
<feature type="signal peptide" evidence="7">
    <location>
        <begin position="1"/>
        <end position="20"/>
    </location>
</feature>
<dbReference type="GO" id="GO:0005125">
    <property type="term" value="F:cytokine activity"/>
    <property type="evidence" value="ECO:0007669"/>
    <property type="project" value="UniProtKB-KW"/>
</dbReference>
<dbReference type="AlphaFoldDB" id="A0A8C0TYZ1"/>
<keyword evidence="3" id="KW-0202">Cytokine</keyword>
<evidence type="ECO:0000256" key="5">
    <source>
        <dbReference type="ARBA" id="ARBA00022729"/>
    </source>
</evidence>
<dbReference type="Ensembl" id="ENSCCET00000002049.1">
    <property type="protein sequence ID" value="ENSCCEP00000001135.1"/>
    <property type="gene ID" value="ENSCCEG00000001400.1"/>
</dbReference>
<comment type="similarity">
    <text evidence="2">Belongs to the lambda interferon family.</text>
</comment>
<dbReference type="GO" id="GO:0051607">
    <property type="term" value="P:defense response to virus"/>
    <property type="evidence" value="ECO:0007669"/>
    <property type="project" value="UniProtKB-KW"/>
</dbReference>
<keyword evidence="6" id="KW-0051">Antiviral defense</keyword>
<keyword evidence="5 7" id="KW-0732">Signal</keyword>
<accession>A0A8C0TYZ1</accession>
<keyword evidence="9" id="KW-1185">Reference proteome</keyword>